<dbReference type="EMBL" id="HBED01042592">
    <property type="protein sequence ID" value="CAD8323002.1"/>
    <property type="molecule type" value="Transcribed_RNA"/>
</dbReference>
<proteinExistence type="predicted"/>
<name>A0A7R9ZGC4_9STRA</name>
<organism evidence="1">
    <name type="scientific">Pseudictyota dubia</name>
    <dbReference type="NCBI Taxonomy" id="2749911"/>
    <lineage>
        <taxon>Eukaryota</taxon>
        <taxon>Sar</taxon>
        <taxon>Stramenopiles</taxon>
        <taxon>Ochrophyta</taxon>
        <taxon>Bacillariophyta</taxon>
        <taxon>Mediophyceae</taxon>
        <taxon>Biddulphiophycidae</taxon>
        <taxon>Eupodiscales</taxon>
        <taxon>Odontellaceae</taxon>
        <taxon>Pseudictyota</taxon>
    </lineage>
</organism>
<evidence type="ECO:0000313" key="1">
    <source>
        <dbReference type="EMBL" id="CAD8323002.1"/>
    </source>
</evidence>
<gene>
    <name evidence="1" type="ORF">TDUB1175_LOCUS21420</name>
</gene>
<protein>
    <submittedName>
        <fullName evidence="1">Uncharacterized protein</fullName>
    </submittedName>
</protein>
<dbReference type="AlphaFoldDB" id="A0A7R9ZGC4"/>
<sequence>MAAAKPEETPCSVEYWKDKIAADDDELEDLTLEDIGFVYQSFSIGGSQNLQAKTDTDKTFEKLDRNVELEHSVACLNKALPGISHIHNFLGDVPSYTEGIQSIHSWAKQGKSPYKGTFFTDSDVVANPWSKLHPNLLTWALQNVDLAMVYNPNRAKGYERDNFKKNNFLRGTQSNGLQGGFFAYRNTTRAKLFHGCVEHTIQQFLDQGELVKQQRAIDIVLQSPVGQFVRTHWLPAEFQCWIGGVAGEGKDLSDYVIHASDTVVSRDTRCFFVHSHYVGGLEVCTEEAP</sequence>
<reference evidence="1" key="1">
    <citation type="submission" date="2021-01" db="EMBL/GenBank/DDBJ databases">
        <authorList>
            <person name="Corre E."/>
            <person name="Pelletier E."/>
            <person name="Niang G."/>
            <person name="Scheremetjew M."/>
            <person name="Finn R."/>
            <person name="Kale V."/>
            <person name="Holt S."/>
            <person name="Cochrane G."/>
            <person name="Meng A."/>
            <person name="Brown T."/>
            <person name="Cohen L."/>
        </authorList>
    </citation>
    <scope>NUCLEOTIDE SEQUENCE</scope>
    <source>
        <strain evidence="1">CCMP147</strain>
    </source>
</reference>
<accession>A0A7R9ZGC4</accession>